<dbReference type="KEGG" id="vg:2653423"/>
<dbReference type="RefSeq" id="NP_859310.1">
    <property type="nucleotide sequence ID" value="NC_004914.3"/>
</dbReference>
<evidence type="ECO:0000313" key="1">
    <source>
        <dbReference type="EMBL" id="BAC78047.1"/>
    </source>
</evidence>
<sequence>MLNQPVFPPSSTNSFHTFCHCAPFPVRVLPRRLAYTADMAERLSFTTARADKLSSPFSLPSLLPCSAFRFITAVCTSRMKLLTRNSGLYDVFTVARKRLTFPSVRTKALLVSGPILFIARIRRGSWSLM</sequence>
<name>Q7Y2R6_9CAUD</name>
<evidence type="ECO:0000313" key="2">
    <source>
        <dbReference type="Proteomes" id="UP000000983"/>
    </source>
</evidence>
<dbReference type="Proteomes" id="UP000000983">
    <property type="component" value="Segment"/>
</dbReference>
<dbReference type="GeneID" id="2653423"/>
<keyword evidence="2" id="KW-1185">Reference proteome</keyword>
<dbReference type="EMBL" id="AP005154">
    <property type="protein sequence ID" value="BAC78047.1"/>
    <property type="molecule type" value="Genomic_DNA"/>
</dbReference>
<organism evidence="1 2">
    <name type="scientific">Escherichia phage Stx2 II</name>
    <dbReference type="NCBI Taxonomy" id="194949"/>
    <lineage>
        <taxon>Viruses</taxon>
        <taxon>Duplodnaviria</taxon>
        <taxon>Heunggongvirae</taxon>
        <taxon>Uroviricota</taxon>
        <taxon>Caudoviricetes</taxon>
        <taxon>Sepvirinae</taxon>
        <taxon>Traversvirus</taxon>
        <taxon>Traversvirus II</taxon>
    </lineage>
</organism>
<proteinExistence type="predicted"/>
<accession>Q7Y2R6</accession>
<protein>
    <submittedName>
        <fullName evidence="1">Uncharacterized protein</fullName>
    </submittedName>
</protein>
<reference evidence="1 2" key="1">
    <citation type="journal article" date="2003" name="J. Bacteriol.">
        <title>Genome analysis of a novel Shiga toxin 1 (Stx1)-converting phage which is closely related to Stx2-converting phages but not to other Stx1-converting phages.</title>
        <authorList>
            <person name="Sato T."/>
            <person name="Shimizu T."/>
            <person name="Watarai M."/>
            <person name="Kobayashi M."/>
            <person name="Kano S."/>
            <person name="Hamabata T."/>
            <person name="Takeda Y."/>
            <person name="Yamasaki S."/>
        </authorList>
    </citation>
    <scope>NUCLEOTIDE SEQUENCE</scope>
    <source>
        <strain evidence="1">Stx2 phage-II</strain>
    </source>
</reference>